<feature type="transmembrane region" description="Helical" evidence="1">
    <location>
        <begin position="209"/>
        <end position="232"/>
    </location>
</feature>
<evidence type="ECO:0000256" key="1">
    <source>
        <dbReference type="SAM" id="Phobius"/>
    </source>
</evidence>
<name>A0AAV5WLX7_9BILA</name>
<dbReference type="Proteomes" id="UP001432322">
    <property type="component" value="Unassembled WGS sequence"/>
</dbReference>
<proteinExistence type="predicted"/>
<evidence type="ECO:0000313" key="3">
    <source>
        <dbReference type="Proteomes" id="UP001432322"/>
    </source>
</evidence>
<feature type="transmembrane region" description="Helical" evidence="1">
    <location>
        <begin position="504"/>
        <end position="525"/>
    </location>
</feature>
<dbReference type="AlphaFoldDB" id="A0AAV5WLX7"/>
<keyword evidence="1" id="KW-0812">Transmembrane</keyword>
<comment type="caution">
    <text evidence="2">The sequence shown here is derived from an EMBL/GenBank/DDBJ whole genome shotgun (WGS) entry which is preliminary data.</text>
</comment>
<feature type="transmembrane region" description="Helical" evidence="1">
    <location>
        <begin position="261"/>
        <end position="281"/>
    </location>
</feature>
<feature type="transmembrane region" description="Helical" evidence="1">
    <location>
        <begin position="167"/>
        <end position="188"/>
    </location>
</feature>
<evidence type="ECO:0000313" key="2">
    <source>
        <dbReference type="EMBL" id="GMT33124.1"/>
    </source>
</evidence>
<feature type="transmembrane region" description="Helical" evidence="1">
    <location>
        <begin position="115"/>
        <end position="138"/>
    </location>
</feature>
<keyword evidence="1" id="KW-0472">Membrane</keyword>
<feature type="transmembrane region" description="Helical" evidence="1">
    <location>
        <begin position="426"/>
        <end position="445"/>
    </location>
</feature>
<gene>
    <name evidence="2" type="ORF">PFISCL1PPCAC_24421</name>
</gene>
<accession>A0AAV5WLX7</accession>
<feature type="transmembrane region" description="Helical" evidence="1">
    <location>
        <begin position="73"/>
        <end position="94"/>
    </location>
</feature>
<feature type="non-terminal residue" evidence="2">
    <location>
        <position position="1"/>
    </location>
</feature>
<keyword evidence="1" id="KW-1133">Transmembrane helix</keyword>
<dbReference type="EMBL" id="BTSY01000006">
    <property type="protein sequence ID" value="GMT33124.1"/>
    <property type="molecule type" value="Genomic_DNA"/>
</dbReference>
<protein>
    <submittedName>
        <fullName evidence="2">Uncharacterized protein</fullName>
    </submittedName>
</protein>
<reference evidence="2" key="1">
    <citation type="submission" date="2023-10" db="EMBL/GenBank/DDBJ databases">
        <title>Genome assembly of Pristionchus species.</title>
        <authorList>
            <person name="Yoshida K."/>
            <person name="Sommer R.J."/>
        </authorList>
    </citation>
    <scope>NUCLEOTIDE SEQUENCE</scope>
    <source>
        <strain evidence="2">RS5133</strain>
    </source>
</reference>
<feature type="transmembrane region" description="Helical" evidence="1">
    <location>
        <begin position="466"/>
        <end position="484"/>
    </location>
</feature>
<sequence length="792" mass="97410">LLSGRFRILQLWSPRRLLLGPANVISRIFTIFRRLFLLGKRNGGICLRRSLGRWFCRSLRCWFLGRGLCWSDVFCWLFIIGHFPWLLFWSISSGRRSLGRWFCRSLRSWFLGRRLCWSDVFCWLFIIGHFPWLLFWSISSGRRSLGRWFCRSLRCWFLGRRLCWSDVFCWLFIIGHFPWLLFWSISSGRRSLGRWFCRSLRCWFLGRRLCWSDVFCWLFIIGHFPWLLFWSISSGRRSLGRWFCRSLRCWFLGRRLCWSDVFCWLFIIGHFPWPLFWSICSGRRSLYRWFRRSLHCWLRRSLRCWFLGRRLCWSDVFCWLFVIGHFPWLLLWSISSGRRSLCRWFRRSLHCWLRRSLRCWFLGRRLCWSDVFCWLFIIGHFPWLLLWSISSGRRSLCRWFRRSLHCWLRRSLRCWFLGRRLCWSDVFCWLFVIGHFPWLLLWSISSGRRSLCRCWFLGRRLCWSDVFCWLFIIGHFPWLLFWSIGSGRRSLGRWFCRSLRCWFLGGRLCWSDVFCWLFIVRYLYYFRHKNYYLPRFLCRCLRPSRRGLCRGRFGRYGLRWFVLLCSSTNRFCSRLRWFIFLCSNGSGLGCRFFRLRLLYRRLGQSDFLCWFLIIRYLQSYHCLQSEFSISYYRFHISSTIMLETRLHCLRPCRRGLCRGRFGSGRQRLRWFVLLCSSNRFGSRLRWFIFLCSNGSGLGCRFCRLRLLYRRLGQSDFLCWFLIIIYLQRFLCRCLRPCRRGLCRGRFGSGRHGLRWFIFLCSNGSGLGCRFCRVSFLYGRLEQSDFLCWLLII</sequence>
<feature type="transmembrane region" description="Helical" evidence="1">
    <location>
        <begin position="366"/>
        <end position="386"/>
    </location>
</feature>
<keyword evidence="3" id="KW-1185">Reference proteome</keyword>
<organism evidence="2 3">
    <name type="scientific">Pristionchus fissidentatus</name>
    <dbReference type="NCBI Taxonomy" id="1538716"/>
    <lineage>
        <taxon>Eukaryota</taxon>
        <taxon>Metazoa</taxon>
        <taxon>Ecdysozoa</taxon>
        <taxon>Nematoda</taxon>
        <taxon>Chromadorea</taxon>
        <taxon>Rhabditida</taxon>
        <taxon>Rhabditina</taxon>
        <taxon>Diplogasteromorpha</taxon>
        <taxon>Diplogasteroidea</taxon>
        <taxon>Neodiplogasteridae</taxon>
        <taxon>Pristionchus</taxon>
    </lineage>
</organism>